<accession>A0A0F9QRN7</accession>
<reference evidence="1" key="1">
    <citation type="journal article" date="2015" name="Nature">
        <title>Complex archaea that bridge the gap between prokaryotes and eukaryotes.</title>
        <authorList>
            <person name="Spang A."/>
            <person name="Saw J.H."/>
            <person name="Jorgensen S.L."/>
            <person name="Zaremba-Niedzwiedzka K."/>
            <person name="Martijn J."/>
            <person name="Lind A.E."/>
            <person name="van Eijk R."/>
            <person name="Schleper C."/>
            <person name="Guy L."/>
            <person name="Ettema T.J."/>
        </authorList>
    </citation>
    <scope>NUCLEOTIDE SEQUENCE</scope>
</reference>
<gene>
    <name evidence="1" type="ORF">LCGC14_0740970</name>
</gene>
<organism evidence="1">
    <name type="scientific">marine sediment metagenome</name>
    <dbReference type="NCBI Taxonomy" id="412755"/>
    <lineage>
        <taxon>unclassified sequences</taxon>
        <taxon>metagenomes</taxon>
        <taxon>ecological metagenomes</taxon>
    </lineage>
</organism>
<proteinExistence type="predicted"/>
<dbReference type="AlphaFoldDB" id="A0A0F9QRN7"/>
<sequence length="78" mass="9103">MARVKRKCHNCRHVGQSVHTDRFGHEARGVFGCGNPELLRREGIAADLLLWVPAYDLNHTTKCREFWLKLKKDRSPFQ</sequence>
<evidence type="ECO:0000313" key="1">
    <source>
        <dbReference type="EMBL" id="KKN39662.1"/>
    </source>
</evidence>
<name>A0A0F9QRN7_9ZZZZ</name>
<comment type="caution">
    <text evidence="1">The sequence shown here is derived from an EMBL/GenBank/DDBJ whole genome shotgun (WGS) entry which is preliminary data.</text>
</comment>
<protein>
    <submittedName>
        <fullName evidence="1">Uncharacterized protein</fullName>
    </submittedName>
</protein>
<dbReference type="EMBL" id="LAZR01001750">
    <property type="protein sequence ID" value="KKN39662.1"/>
    <property type="molecule type" value="Genomic_DNA"/>
</dbReference>